<reference evidence="1" key="1">
    <citation type="submission" date="2021-02" db="EMBL/GenBank/DDBJ databases">
        <authorList>
            <person name="Nowell W R."/>
        </authorList>
    </citation>
    <scope>NUCLEOTIDE SEQUENCE</scope>
</reference>
<dbReference type="EMBL" id="CAJNOT010001368">
    <property type="protein sequence ID" value="CAF1188762.1"/>
    <property type="molecule type" value="Genomic_DNA"/>
</dbReference>
<accession>A0A814VJ15</accession>
<comment type="caution">
    <text evidence="1">The sequence shown here is derived from an EMBL/GenBank/DDBJ whole genome shotgun (WGS) entry which is preliminary data.</text>
</comment>
<feature type="non-terminal residue" evidence="1">
    <location>
        <position position="67"/>
    </location>
</feature>
<sequence>MSANTSAKNNSTIQSKHNANGLVLSCIQVFFERLFARKPMKQLQEELATKQGFKRTLNWIQLLAVGL</sequence>
<gene>
    <name evidence="1" type="ORF">ZHD862_LOCUS22180</name>
</gene>
<organism evidence="1 2">
    <name type="scientific">Rotaria sordida</name>
    <dbReference type="NCBI Taxonomy" id="392033"/>
    <lineage>
        <taxon>Eukaryota</taxon>
        <taxon>Metazoa</taxon>
        <taxon>Spiralia</taxon>
        <taxon>Gnathifera</taxon>
        <taxon>Rotifera</taxon>
        <taxon>Eurotatoria</taxon>
        <taxon>Bdelloidea</taxon>
        <taxon>Philodinida</taxon>
        <taxon>Philodinidae</taxon>
        <taxon>Rotaria</taxon>
    </lineage>
</organism>
<evidence type="ECO:0000313" key="1">
    <source>
        <dbReference type="EMBL" id="CAF1188762.1"/>
    </source>
</evidence>
<dbReference type="Proteomes" id="UP000663864">
    <property type="component" value="Unassembled WGS sequence"/>
</dbReference>
<protein>
    <submittedName>
        <fullName evidence="1">Uncharacterized protein</fullName>
    </submittedName>
</protein>
<proteinExistence type="predicted"/>
<evidence type="ECO:0000313" key="2">
    <source>
        <dbReference type="Proteomes" id="UP000663864"/>
    </source>
</evidence>
<name>A0A814VJ15_9BILA</name>
<dbReference type="AlphaFoldDB" id="A0A814VJ15"/>